<feature type="region of interest" description="Disordered" evidence="1">
    <location>
        <begin position="23"/>
        <end position="60"/>
    </location>
</feature>
<dbReference type="Proteomes" id="UP001226084">
    <property type="component" value="Unassembled WGS sequence"/>
</dbReference>
<dbReference type="Pfam" id="PF09831">
    <property type="entry name" value="DUF2058"/>
    <property type="match status" value="1"/>
</dbReference>
<proteinExistence type="predicted"/>
<dbReference type="AlphaFoldDB" id="A0AAP5AI38"/>
<evidence type="ECO:0000256" key="1">
    <source>
        <dbReference type="SAM" id="MobiDB-lite"/>
    </source>
</evidence>
<dbReference type="RefSeq" id="WP_307106594.1">
    <property type="nucleotide sequence ID" value="NZ_JAUTAS010000001.1"/>
</dbReference>
<name>A0AAP5AI38_9GAMM</name>
<organism evidence="2 3">
    <name type="scientific">Stenotrophomonas rhizophila</name>
    <dbReference type="NCBI Taxonomy" id="216778"/>
    <lineage>
        <taxon>Bacteria</taxon>
        <taxon>Pseudomonadati</taxon>
        <taxon>Pseudomonadota</taxon>
        <taxon>Gammaproteobacteria</taxon>
        <taxon>Lysobacterales</taxon>
        <taxon>Lysobacteraceae</taxon>
        <taxon>Stenotrophomonas</taxon>
    </lineage>
</organism>
<comment type="caution">
    <text evidence="2">The sequence shown here is derived from an EMBL/GenBank/DDBJ whole genome shotgun (WGS) entry which is preliminary data.</text>
</comment>
<gene>
    <name evidence="2" type="ORF">QE424_001049</name>
</gene>
<evidence type="ECO:0000313" key="3">
    <source>
        <dbReference type="Proteomes" id="UP001226084"/>
    </source>
</evidence>
<dbReference type="EMBL" id="JAUTAS010000001">
    <property type="protein sequence ID" value="MDQ1107890.1"/>
    <property type="molecule type" value="Genomic_DNA"/>
</dbReference>
<sequence length="186" mass="20912">MAKANPLQEQLLKAGLVKKSQVSQAAREQVKARHGKAPVAPTDSQREAERLRAEKAERDRALEAERKEKNRLQELQAQVRQIIESNRVKREGESEYRFNDGTLIRTMLVNEVLRRQLAAGSLVIVRLGEGFELVPRAAADKIRERDPAVIVLDNGKDRAASAEPSTGNAEDDAYYAQFQVPDDLIW</sequence>
<feature type="compositionally biased region" description="Basic and acidic residues" evidence="1">
    <location>
        <begin position="44"/>
        <end position="60"/>
    </location>
</feature>
<protein>
    <submittedName>
        <fullName evidence="2">Uncharacterized protein YaiL (DUF2058 family)</fullName>
    </submittedName>
</protein>
<dbReference type="InterPro" id="IPR018636">
    <property type="entry name" value="DUF2058"/>
</dbReference>
<reference evidence="2" key="1">
    <citation type="submission" date="2023-07" db="EMBL/GenBank/DDBJ databases">
        <title>Functional and genomic diversity of the sorghum phyllosphere microbiome.</title>
        <authorList>
            <person name="Shade A."/>
        </authorList>
    </citation>
    <scope>NUCLEOTIDE SEQUENCE</scope>
    <source>
        <strain evidence="2">SORGH_AS_0457</strain>
    </source>
</reference>
<accession>A0AAP5AI38</accession>
<evidence type="ECO:0000313" key="2">
    <source>
        <dbReference type="EMBL" id="MDQ1107890.1"/>
    </source>
</evidence>